<comment type="caution">
    <text evidence="1">The sequence shown here is derived from an EMBL/GenBank/DDBJ whole genome shotgun (WGS) entry which is preliminary data.</text>
</comment>
<dbReference type="EMBL" id="JAPDRQ010000443">
    <property type="protein sequence ID" value="KAJ9649197.1"/>
    <property type="molecule type" value="Genomic_DNA"/>
</dbReference>
<organism evidence="1 2">
    <name type="scientific">Neophaeococcomyces mojaviensis</name>
    <dbReference type="NCBI Taxonomy" id="3383035"/>
    <lineage>
        <taxon>Eukaryota</taxon>
        <taxon>Fungi</taxon>
        <taxon>Dikarya</taxon>
        <taxon>Ascomycota</taxon>
        <taxon>Pezizomycotina</taxon>
        <taxon>Eurotiomycetes</taxon>
        <taxon>Chaetothyriomycetidae</taxon>
        <taxon>Chaetothyriales</taxon>
        <taxon>Chaetothyriales incertae sedis</taxon>
        <taxon>Neophaeococcomyces</taxon>
    </lineage>
</organism>
<keyword evidence="2" id="KW-1185">Reference proteome</keyword>
<name>A0ACC2ZNS1_9EURO</name>
<reference evidence="1" key="1">
    <citation type="submission" date="2022-10" db="EMBL/GenBank/DDBJ databases">
        <title>Culturing micro-colonial fungi from biological soil crusts in the Mojave desert and describing Neophaeococcomyces mojavensis, and introducing the new genera and species Taxawa tesnikishii.</title>
        <authorList>
            <person name="Kurbessoian T."/>
            <person name="Stajich J.E."/>
        </authorList>
    </citation>
    <scope>NUCLEOTIDE SEQUENCE</scope>
    <source>
        <strain evidence="1">JES_112</strain>
    </source>
</reference>
<evidence type="ECO:0000313" key="2">
    <source>
        <dbReference type="Proteomes" id="UP001172386"/>
    </source>
</evidence>
<sequence length="596" mass="65089">MASSPAASDASHESDNEAQTSGASKAQGSKDKECQFCHQKFTSSSLGRHLDQFISKKKPDGIHDVDEIRRLRAGITRRTARNKKGEFSTDHSETHDKSAHPSPAQASSDVPTPAFLESLNKSAAGTNNLSFNRLGWQSTGVITDPPGLSTSGAPVASPLLTAGLNSSSANGLAGSKRSFSAYAADIPSSAAETARALELSLREVLDAISSATKRGTPLPEPFPFDITTRTFPSLVVALLPAPATLFQSSPFSTPTTIPLKPPGPEHLQTLRQVIRDTLDHWKWDALGHVQRNSLQNGVNISEEAANLTQRTQTHIENGLLHLDTAYAFYTSLSPEQQYQQWSIELLRAFKTEQDKLKEANERIARITQEASQLQQQIDYLSRCQWPREMAQWPPKRNTFSSAVQKELATSAGVNTFDAVARNLNSATAFNTSGGNDKWDFDKLVNKWKRHVREDRARRGAPTPMSNSMLPPGTNAQEHQNTNDMSRTSTPLSSVANATTRKSASDAAATMNGGHHSQTNSPTARNFRPPDGLSLNTNSAPTPTMHRPFAGTASRTQTPSQSNVQIISDAEEHFSRFIPYLKQKELEERQARNGFGD</sequence>
<gene>
    <name evidence="1" type="ORF">H2198_010896</name>
</gene>
<proteinExistence type="predicted"/>
<evidence type="ECO:0000313" key="1">
    <source>
        <dbReference type="EMBL" id="KAJ9649197.1"/>
    </source>
</evidence>
<accession>A0ACC2ZNS1</accession>
<dbReference type="Proteomes" id="UP001172386">
    <property type="component" value="Unassembled WGS sequence"/>
</dbReference>
<protein>
    <submittedName>
        <fullName evidence="1">Uncharacterized protein</fullName>
    </submittedName>
</protein>